<dbReference type="PANTHER" id="PTHR33112:SF12">
    <property type="entry name" value="HETEROKARYON INCOMPATIBILITY DOMAIN-CONTAINING PROTEIN"/>
    <property type="match status" value="1"/>
</dbReference>
<dbReference type="GeneID" id="27349040"/>
<reference evidence="3 4" key="1">
    <citation type="submission" date="2015-01" db="EMBL/GenBank/DDBJ databases">
        <title>The Genome Sequence of Cladophialophora immunda CBS83496.</title>
        <authorList>
            <consortium name="The Broad Institute Genomics Platform"/>
            <person name="Cuomo C."/>
            <person name="de Hoog S."/>
            <person name="Gorbushina A."/>
            <person name="Stielow B."/>
            <person name="Teixiera M."/>
            <person name="Abouelleil A."/>
            <person name="Chapman S.B."/>
            <person name="Priest M."/>
            <person name="Young S.K."/>
            <person name="Wortman J."/>
            <person name="Nusbaum C."/>
            <person name="Birren B."/>
        </authorList>
    </citation>
    <scope>NUCLEOTIDE SEQUENCE [LARGE SCALE GENOMIC DNA]</scope>
    <source>
        <strain evidence="3 4">CBS 83496</strain>
    </source>
</reference>
<gene>
    <name evidence="3" type="ORF">PV07_09846</name>
</gene>
<dbReference type="OrthoDB" id="5135333at2759"/>
<feature type="compositionally biased region" description="Basic and acidic residues" evidence="1">
    <location>
        <begin position="456"/>
        <end position="480"/>
    </location>
</feature>
<dbReference type="RefSeq" id="XP_016244330.1">
    <property type="nucleotide sequence ID" value="XM_016397139.1"/>
</dbReference>
<dbReference type="Gene3D" id="1.25.40.10">
    <property type="entry name" value="Tetratricopeptide repeat domain"/>
    <property type="match status" value="1"/>
</dbReference>
<name>A0A0D2CKQ1_9EURO</name>
<evidence type="ECO:0000313" key="4">
    <source>
        <dbReference type="Proteomes" id="UP000054466"/>
    </source>
</evidence>
<evidence type="ECO:0000259" key="2">
    <source>
        <dbReference type="Pfam" id="PF06985"/>
    </source>
</evidence>
<dbReference type="STRING" id="569365.A0A0D2CKQ1"/>
<dbReference type="Proteomes" id="UP000054466">
    <property type="component" value="Unassembled WGS sequence"/>
</dbReference>
<feature type="region of interest" description="Disordered" evidence="1">
    <location>
        <begin position="456"/>
        <end position="485"/>
    </location>
</feature>
<sequence>MAKEVIASGNLDVDKEIHTREASAQLAELIFDATRDHSRLLEALQDYQAIVRLLKTPSLQRAMYLDKLAYLEMTLFSVTRSMKVLDDSIAHSTQARDDALPTNDPLLVTIFQNLGYSVFHRAQLTDNPTDIDQAIECGQEILHRAAPDSPGYRRNMVNLGSRLFARYRMTRRADDLDQALSLVDKQLEMNPPGSSEHGSALLVKANMLRDKYEQSGDIQDLERAISGFTSGLDSDKNSDELRSDILDQLSLLYHKKYKETGEKADLETALGYSRQRLLNTPATYPTRPAHIADYLSHLVEYILLADSMSTVQDAIKEARSHRDEVPKAHAKHHSCNLSLAGLLSKQYLVSHDVNHLRDLISHTISSVHEWNEKLDVTRPKVPTDELYRFSSYIGDIDRAPTGAPVKKQAAELLEEWHIPVHESRTPFDSMVAMCRVHVEELGVLCKNLGSDHALSQDERSAGLDQVEKDRAAKAAEDRKSSSQMRNFQRDDYTDPFFGHRQLAVDAQRKRIVVSMEGLVRSVLGYQDDEEEPKTWSEFEAREARLERESLEKQQAEGKFPNPKLCRLCRHVKLLKATDGGAFVWDTNQFFPFGTYTQLLTRNHCSICRLILSLTTAEGSRSLHSQLANIDPEIQGTQFHAQVLRSGEVMLGVEYGMTTIGALRLLTAKNLTEAVRQPSQVIALKSALDHGGSPLSALDAEDQMVDFNGIRTWLYDCHGLHGELCNGVSKTERYLKDIPLLLVDVQDNCLVQATSAERYLTLSYVWGKVDISTTKTTNLTVRLRKSSLDPSSFPKTIRDAMTLVRSLGERYLWTDALCVIQDDDDTRDRDISNMDIVYQKGFSNIVALAGSDADAGLPGVTPKSRPPQKIEVLEISKNSEDLALRDDGDGDGEMETLYMVATPRPLSFAQTSSTWNTRGWILQEQTLARRNIYFSPNYVYFQCNQEIQCEVTLEGPIQEDKSSRGKGEGEQGASVTIKNPLTLLRKIDDRSGPEHLRRVFSAYSELVEIYTRRDLTQPTDVLDAFAGMLSTFRDEFKSEILYGIPIAAFDLALLWTPTQTLNGRPGRKSTSRMAAFSTSPSAPDTEDAIIQNFPTWSWAGWIGSVDYRLLPLDKEPAPESLIGEIYIIRHGKILRLINYHRPCPDKDAKASPDLLNAYFGRISTDARQTFRDTILHVRLPIVSRAGFTIDRSRSPDYLSSNQHVHLQTSQAVVRIHDKAGRHCGILFEHLDYHSFLQLVRGQDMSQIAASLESMMTLDDNALVAVSHTKDTYGRREALTRVEGDVKRFDASEFPEQGPGSALVNVLVLRPAVGCFERIAVGQIHVRAWEEAGPKRMWIKIG</sequence>
<keyword evidence="4" id="KW-1185">Reference proteome</keyword>
<protein>
    <recommendedName>
        <fullName evidence="2">Heterokaryon incompatibility domain-containing protein</fullName>
    </recommendedName>
</protein>
<evidence type="ECO:0000256" key="1">
    <source>
        <dbReference type="SAM" id="MobiDB-lite"/>
    </source>
</evidence>
<dbReference type="VEuPathDB" id="FungiDB:PV07_09846"/>
<accession>A0A0D2CKQ1</accession>
<feature type="domain" description="Heterokaryon incompatibility" evidence="2">
    <location>
        <begin position="758"/>
        <end position="923"/>
    </location>
</feature>
<evidence type="ECO:0000313" key="3">
    <source>
        <dbReference type="EMBL" id="KIW24114.1"/>
    </source>
</evidence>
<dbReference type="InterPro" id="IPR011990">
    <property type="entry name" value="TPR-like_helical_dom_sf"/>
</dbReference>
<organism evidence="3 4">
    <name type="scientific">Cladophialophora immunda</name>
    <dbReference type="NCBI Taxonomy" id="569365"/>
    <lineage>
        <taxon>Eukaryota</taxon>
        <taxon>Fungi</taxon>
        <taxon>Dikarya</taxon>
        <taxon>Ascomycota</taxon>
        <taxon>Pezizomycotina</taxon>
        <taxon>Eurotiomycetes</taxon>
        <taxon>Chaetothyriomycetidae</taxon>
        <taxon>Chaetothyriales</taxon>
        <taxon>Herpotrichiellaceae</taxon>
        <taxon>Cladophialophora</taxon>
    </lineage>
</organism>
<dbReference type="PANTHER" id="PTHR33112">
    <property type="entry name" value="DOMAIN PROTEIN, PUTATIVE-RELATED"/>
    <property type="match status" value="1"/>
</dbReference>
<dbReference type="HOGENOM" id="CLU_258003_0_0_1"/>
<dbReference type="Pfam" id="PF06985">
    <property type="entry name" value="HET"/>
    <property type="match status" value="1"/>
</dbReference>
<dbReference type="InterPro" id="IPR010730">
    <property type="entry name" value="HET"/>
</dbReference>
<dbReference type="EMBL" id="KN847045">
    <property type="protein sequence ID" value="KIW24114.1"/>
    <property type="molecule type" value="Genomic_DNA"/>
</dbReference>
<proteinExistence type="predicted"/>